<dbReference type="Proteomes" id="UP000824469">
    <property type="component" value="Unassembled WGS sequence"/>
</dbReference>
<gene>
    <name evidence="3" type="ORF">KI387_001078</name>
</gene>
<dbReference type="SUPFAM" id="SSF52540">
    <property type="entry name" value="P-loop containing nucleoside triphosphate hydrolases"/>
    <property type="match status" value="1"/>
</dbReference>
<dbReference type="OMA" id="VERECFM"/>
<dbReference type="InterPro" id="IPR002182">
    <property type="entry name" value="NB-ARC"/>
</dbReference>
<evidence type="ECO:0000313" key="3">
    <source>
        <dbReference type="EMBL" id="KAH9328970.1"/>
    </source>
</evidence>
<evidence type="ECO:0000256" key="1">
    <source>
        <dbReference type="SAM" id="MobiDB-lite"/>
    </source>
</evidence>
<dbReference type="Pfam" id="PF00931">
    <property type="entry name" value="NB-ARC"/>
    <property type="match status" value="1"/>
</dbReference>
<reference evidence="3 4" key="1">
    <citation type="journal article" date="2021" name="Nat. Plants">
        <title>The Taxus genome provides insights into paclitaxel biosynthesis.</title>
        <authorList>
            <person name="Xiong X."/>
            <person name="Gou J."/>
            <person name="Liao Q."/>
            <person name="Li Y."/>
            <person name="Zhou Q."/>
            <person name="Bi G."/>
            <person name="Li C."/>
            <person name="Du R."/>
            <person name="Wang X."/>
            <person name="Sun T."/>
            <person name="Guo L."/>
            <person name="Liang H."/>
            <person name="Lu P."/>
            <person name="Wu Y."/>
            <person name="Zhang Z."/>
            <person name="Ro D.K."/>
            <person name="Shang Y."/>
            <person name="Huang S."/>
            <person name="Yan J."/>
        </authorList>
    </citation>
    <scope>NUCLEOTIDE SEQUENCE [LARGE SCALE GENOMIC DNA]</scope>
    <source>
        <strain evidence="3">Ta-2019</strain>
    </source>
</reference>
<evidence type="ECO:0000313" key="4">
    <source>
        <dbReference type="Proteomes" id="UP000824469"/>
    </source>
</evidence>
<dbReference type="Gene3D" id="3.40.50.300">
    <property type="entry name" value="P-loop containing nucleotide triphosphate hydrolases"/>
    <property type="match status" value="1"/>
</dbReference>
<comment type="caution">
    <text evidence="3">The sequence shown here is derived from an EMBL/GenBank/DDBJ whole genome shotgun (WGS) entry which is preliminary data.</text>
</comment>
<keyword evidence="4" id="KW-1185">Reference proteome</keyword>
<sequence length="436" mass="49146">MTGIMQSSSSSSSLYTPELPKSPMGLKDRVEELKRMLFKDNVSKVGVSAMGGGCKTTLAAALCKDPQVIVSQSPNILGILESLWERITEDQSEPNFQSIDEARTRLKQWLCDRKPKLWFCKQKPKNILVVLDDVAAECQGLPLALEVIGRSLKDRHPKYWESVHRKLSQGEPIDKDHENALLKRLAMSTEDLDNDMKSCFLDLGLFPEKEKIYVAALFDIWTYVHDIHHNRACMILRELESRRLLKVVNDLASIYVFTGIINALNMAAPVQHDVLRSLAIYLAANEKIGNIHKRLQLVRNNCEEPSDENANAAEIILIHSTGSMNEKLWPDVKFPKAQALVLIFAGNECILPTFLQTMLKLKVLIIINQNSTTTKLEGMLDFKSLRCLRLEKLTVPPLGDYIQSLKKLKKLSLSLCKGDKGILDIKVCSQLIDLVE</sequence>
<organism evidence="3 4">
    <name type="scientific">Taxus chinensis</name>
    <name type="common">Chinese yew</name>
    <name type="synonym">Taxus wallichiana var. chinensis</name>
    <dbReference type="NCBI Taxonomy" id="29808"/>
    <lineage>
        <taxon>Eukaryota</taxon>
        <taxon>Viridiplantae</taxon>
        <taxon>Streptophyta</taxon>
        <taxon>Embryophyta</taxon>
        <taxon>Tracheophyta</taxon>
        <taxon>Spermatophyta</taxon>
        <taxon>Pinopsida</taxon>
        <taxon>Pinidae</taxon>
        <taxon>Conifers II</taxon>
        <taxon>Cupressales</taxon>
        <taxon>Taxaceae</taxon>
        <taxon>Taxus</taxon>
    </lineage>
</organism>
<dbReference type="EMBL" id="JAHRHJ020000001">
    <property type="protein sequence ID" value="KAH9328970.1"/>
    <property type="molecule type" value="Genomic_DNA"/>
</dbReference>
<dbReference type="InterPro" id="IPR036388">
    <property type="entry name" value="WH-like_DNA-bd_sf"/>
</dbReference>
<feature type="non-terminal residue" evidence="3">
    <location>
        <position position="436"/>
    </location>
</feature>
<dbReference type="AlphaFoldDB" id="A0AA38LNP1"/>
<dbReference type="PRINTS" id="PR00364">
    <property type="entry name" value="DISEASERSIST"/>
</dbReference>
<name>A0AA38LNP1_TAXCH</name>
<proteinExistence type="predicted"/>
<dbReference type="InterPro" id="IPR050905">
    <property type="entry name" value="Plant_NBS-LRR"/>
</dbReference>
<feature type="region of interest" description="Disordered" evidence="1">
    <location>
        <begin position="1"/>
        <end position="23"/>
    </location>
</feature>
<evidence type="ECO:0000259" key="2">
    <source>
        <dbReference type="Pfam" id="PF00931"/>
    </source>
</evidence>
<dbReference type="PANTHER" id="PTHR33463">
    <property type="entry name" value="NB-ARC DOMAIN-CONTAINING PROTEIN-RELATED"/>
    <property type="match status" value="1"/>
</dbReference>
<protein>
    <recommendedName>
        <fullName evidence="2">NB-ARC domain-containing protein</fullName>
    </recommendedName>
</protein>
<feature type="domain" description="NB-ARC" evidence="2">
    <location>
        <begin position="27"/>
        <end position="153"/>
    </location>
</feature>
<dbReference type="InterPro" id="IPR027417">
    <property type="entry name" value="P-loop_NTPase"/>
</dbReference>
<dbReference type="SUPFAM" id="SSF52058">
    <property type="entry name" value="L domain-like"/>
    <property type="match status" value="1"/>
</dbReference>
<accession>A0AA38LNP1</accession>
<dbReference type="PANTHER" id="PTHR33463:SF183">
    <property type="entry name" value="NB-ARC DOMAIN DISEASE RESISTANCE PROTEIN"/>
    <property type="match status" value="1"/>
</dbReference>
<dbReference type="Gene3D" id="1.10.10.10">
    <property type="entry name" value="Winged helix-like DNA-binding domain superfamily/Winged helix DNA-binding domain"/>
    <property type="match status" value="1"/>
</dbReference>